<evidence type="ECO:0000313" key="2">
    <source>
        <dbReference type="EMBL" id="KAK9755043.1"/>
    </source>
</evidence>
<dbReference type="AlphaFoldDB" id="A0AAW1NCU3"/>
<evidence type="ECO:0000256" key="1">
    <source>
        <dbReference type="SAM" id="MobiDB-lite"/>
    </source>
</evidence>
<feature type="compositionally biased region" description="Polar residues" evidence="1">
    <location>
        <begin position="13"/>
        <end position="29"/>
    </location>
</feature>
<name>A0AAW1NCU3_POPJA</name>
<proteinExistence type="predicted"/>
<protein>
    <submittedName>
        <fullName evidence="2">Uncharacterized protein</fullName>
    </submittedName>
</protein>
<sequence length="107" mass="12059">MQQEDTRIDSPEASISTSKSPVKSTQTPRTYHVRPNLKRLKRSGDDTTSSAINKLQKICESATESLKDEFETFGSYVANQLRNMNIIRAVENQAEISTLLSKARIQE</sequence>
<dbReference type="Proteomes" id="UP001458880">
    <property type="component" value="Unassembled WGS sequence"/>
</dbReference>
<accession>A0AAW1NCU3</accession>
<feature type="compositionally biased region" description="Basic and acidic residues" evidence="1">
    <location>
        <begin position="1"/>
        <end position="10"/>
    </location>
</feature>
<comment type="caution">
    <text evidence="2">The sequence shown here is derived from an EMBL/GenBank/DDBJ whole genome shotgun (WGS) entry which is preliminary data.</text>
</comment>
<gene>
    <name evidence="2" type="ORF">QE152_g764</name>
</gene>
<reference evidence="2 3" key="1">
    <citation type="journal article" date="2024" name="BMC Genomics">
        <title>De novo assembly and annotation of Popillia japonica's genome with initial clues to its potential as an invasive pest.</title>
        <authorList>
            <person name="Cucini C."/>
            <person name="Boschi S."/>
            <person name="Funari R."/>
            <person name="Cardaioli E."/>
            <person name="Iannotti N."/>
            <person name="Marturano G."/>
            <person name="Paoli F."/>
            <person name="Bruttini M."/>
            <person name="Carapelli A."/>
            <person name="Frati F."/>
            <person name="Nardi F."/>
        </authorList>
    </citation>
    <scope>NUCLEOTIDE SEQUENCE [LARGE SCALE GENOMIC DNA]</scope>
    <source>
        <strain evidence="2">DMR45628</strain>
    </source>
</reference>
<organism evidence="2 3">
    <name type="scientific">Popillia japonica</name>
    <name type="common">Japanese beetle</name>
    <dbReference type="NCBI Taxonomy" id="7064"/>
    <lineage>
        <taxon>Eukaryota</taxon>
        <taxon>Metazoa</taxon>
        <taxon>Ecdysozoa</taxon>
        <taxon>Arthropoda</taxon>
        <taxon>Hexapoda</taxon>
        <taxon>Insecta</taxon>
        <taxon>Pterygota</taxon>
        <taxon>Neoptera</taxon>
        <taxon>Endopterygota</taxon>
        <taxon>Coleoptera</taxon>
        <taxon>Polyphaga</taxon>
        <taxon>Scarabaeiformia</taxon>
        <taxon>Scarabaeidae</taxon>
        <taxon>Rutelinae</taxon>
        <taxon>Popillia</taxon>
    </lineage>
</organism>
<feature type="region of interest" description="Disordered" evidence="1">
    <location>
        <begin position="1"/>
        <end position="30"/>
    </location>
</feature>
<evidence type="ECO:0000313" key="3">
    <source>
        <dbReference type="Proteomes" id="UP001458880"/>
    </source>
</evidence>
<dbReference type="EMBL" id="JASPKY010000004">
    <property type="protein sequence ID" value="KAK9755043.1"/>
    <property type="molecule type" value="Genomic_DNA"/>
</dbReference>
<keyword evidence="3" id="KW-1185">Reference proteome</keyword>